<comment type="caution">
    <text evidence="1">The sequence shown here is derived from an EMBL/GenBank/DDBJ whole genome shotgun (WGS) entry which is preliminary data.</text>
</comment>
<dbReference type="EMBL" id="FRBX01000004">
    <property type="protein sequence ID" value="SHM69965.1"/>
    <property type="molecule type" value="Genomic_DNA"/>
</dbReference>
<keyword evidence="2" id="KW-1185">Reference proteome</keyword>
<accession>A0ABY1J546</accession>
<evidence type="ECO:0000313" key="1">
    <source>
        <dbReference type="EMBL" id="SHM69965.1"/>
    </source>
</evidence>
<gene>
    <name evidence="1" type="ORF">SAMN05444387_2949</name>
</gene>
<dbReference type="Proteomes" id="UP000184216">
    <property type="component" value="Unassembled WGS sequence"/>
</dbReference>
<protein>
    <submittedName>
        <fullName evidence="1">Uncharacterized protein</fullName>
    </submittedName>
</protein>
<evidence type="ECO:0000313" key="2">
    <source>
        <dbReference type="Proteomes" id="UP000184216"/>
    </source>
</evidence>
<sequence length="50" mass="6148">MDKDTELETKSKYQNKRLIYFFVNVKYQLMFTKFNLTLFLNLLNCYSINI</sequence>
<reference evidence="1 2" key="1">
    <citation type="submission" date="2016-11" db="EMBL/GenBank/DDBJ databases">
        <authorList>
            <person name="Varghese N."/>
            <person name="Submissions S."/>
        </authorList>
    </citation>
    <scope>NUCLEOTIDE SEQUENCE [LARGE SCALE GENOMIC DNA]</scope>
    <source>
        <strain evidence="1 2">DSM 6368</strain>
    </source>
</reference>
<proteinExistence type="predicted"/>
<organism evidence="1 2">
    <name type="scientific">Flavobacterium pectinovorum</name>
    <dbReference type="NCBI Taxonomy" id="29533"/>
    <lineage>
        <taxon>Bacteria</taxon>
        <taxon>Pseudomonadati</taxon>
        <taxon>Bacteroidota</taxon>
        <taxon>Flavobacteriia</taxon>
        <taxon>Flavobacteriales</taxon>
        <taxon>Flavobacteriaceae</taxon>
        <taxon>Flavobacterium</taxon>
    </lineage>
</organism>
<name>A0ABY1J546_9FLAO</name>